<dbReference type="GO" id="GO:0030527">
    <property type="term" value="F:structural constituent of chromatin"/>
    <property type="evidence" value="ECO:0007669"/>
    <property type="project" value="InterPro"/>
</dbReference>
<dbReference type="PRINTS" id="PR00622">
    <property type="entry name" value="HISTONEH3"/>
</dbReference>
<feature type="region of interest" description="Disordered" evidence="1">
    <location>
        <begin position="1"/>
        <end position="37"/>
    </location>
</feature>
<evidence type="ECO:0000256" key="1">
    <source>
        <dbReference type="SAM" id="MobiDB-lite"/>
    </source>
</evidence>
<dbReference type="KEGG" id="ccp:CHC_T00001453001"/>
<organism evidence="2 3">
    <name type="scientific">Chondrus crispus</name>
    <name type="common">Carrageen Irish moss</name>
    <name type="synonym">Polymorpha crispa</name>
    <dbReference type="NCBI Taxonomy" id="2769"/>
    <lineage>
        <taxon>Eukaryota</taxon>
        <taxon>Rhodophyta</taxon>
        <taxon>Florideophyceae</taxon>
        <taxon>Rhodymeniophycidae</taxon>
        <taxon>Gigartinales</taxon>
        <taxon>Gigartinaceae</taxon>
        <taxon>Chondrus</taxon>
    </lineage>
</organism>
<dbReference type="InterPro" id="IPR000164">
    <property type="entry name" value="Histone_H3/CENP-A"/>
</dbReference>
<dbReference type="RefSeq" id="XP_005712643.1">
    <property type="nucleotide sequence ID" value="XM_005712586.1"/>
</dbReference>
<reference evidence="3" key="1">
    <citation type="journal article" date="2013" name="Proc. Natl. Acad. Sci. U.S.A.">
        <title>Genome structure and metabolic features in the red seaweed Chondrus crispus shed light on evolution of the Archaeplastida.</title>
        <authorList>
            <person name="Collen J."/>
            <person name="Porcel B."/>
            <person name="Carre W."/>
            <person name="Ball S.G."/>
            <person name="Chaparro C."/>
            <person name="Tonon T."/>
            <person name="Barbeyron T."/>
            <person name="Michel G."/>
            <person name="Noel B."/>
            <person name="Valentin K."/>
            <person name="Elias M."/>
            <person name="Artiguenave F."/>
            <person name="Arun A."/>
            <person name="Aury J.M."/>
            <person name="Barbosa-Neto J.F."/>
            <person name="Bothwell J.H."/>
            <person name="Bouget F.Y."/>
            <person name="Brillet L."/>
            <person name="Cabello-Hurtado F."/>
            <person name="Capella-Gutierrez S."/>
            <person name="Charrier B."/>
            <person name="Cladiere L."/>
            <person name="Cock J.M."/>
            <person name="Coelho S.M."/>
            <person name="Colleoni C."/>
            <person name="Czjzek M."/>
            <person name="Da Silva C."/>
            <person name="Delage L."/>
            <person name="Denoeud F."/>
            <person name="Deschamps P."/>
            <person name="Dittami S.M."/>
            <person name="Gabaldon T."/>
            <person name="Gachon C.M."/>
            <person name="Groisillier A."/>
            <person name="Herve C."/>
            <person name="Jabbari K."/>
            <person name="Katinka M."/>
            <person name="Kloareg B."/>
            <person name="Kowalczyk N."/>
            <person name="Labadie K."/>
            <person name="Leblanc C."/>
            <person name="Lopez P.J."/>
            <person name="McLachlan D.H."/>
            <person name="Meslet-Cladiere L."/>
            <person name="Moustafa A."/>
            <person name="Nehr Z."/>
            <person name="Nyvall Collen P."/>
            <person name="Panaud O."/>
            <person name="Partensky F."/>
            <person name="Poulain J."/>
            <person name="Rensing S.A."/>
            <person name="Rousvoal S."/>
            <person name="Samson G."/>
            <person name="Symeonidi A."/>
            <person name="Weissenbach J."/>
            <person name="Zambounis A."/>
            <person name="Wincker P."/>
            <person name="Boyen C."/>
        </authorList>
    </citation>
    <scope>NUCLEOTIDE SEQUENCE [LARGE SCALE GENOMIC DNA]</scope>
    <source>
        <strain evidence="3">cv. Stackhouse</strain>
    </source>
</reference>
<dbReference type="GO" id="GO:0003677">
    <property type="term" value="F:DNA binding"/>
    <property type="evidence" value="ECO:0007669"/>
    <property type="project" value="InterPro"/>
</dbReference>
<dbReference type="GeneID" id="17320356"/>
<gene>
    <name evidence="2" type="ORF">CHC_T00001453001</name>
</gene>
<evidence type="ECO:0000313" key="3">
    <source>
        <dbReference type="Proteomes" id="UP000012073"/>
    </source>
</evidence>
<dbReference type="Proteomes" id="UP000012073">
    <property type="component" value="Unassembled WGS sequence"/>
</dbReference>
<proteinExistence type="predicted"/>
<evidence type="ECO:0000313" key="2">
    <source>
        <dbReference type="EMBL" id="CDF32842.1"/>
    </source>
</evidence>
<keyword evidence="3" id="KW-1185">Reference proteome</keyword>
<accession>R7Q2N8</accession>
<feature type="compositionally biased region" description="Polar residues" evidence="1">
    <location>
        <begin position="1"/>
        <end position="10"/>
    </location>
</feature>
<sequence length="37" mass="3997">MARTRQTARASTGGKVPRRAIASKAARRSAAVWRENG</sequence>
<dbReference type="AlphaFoldDB" id="R7Q2N8"/>
<name>R7Q2N8_CHOCR</name>
<protein>
    <submittedName>
        <fullName evidence="2">Uncharacterized protein</fullName>
    </submittedName>
</protein>
<feature type="compositionally biased region" description="Low complexity" evidence="1">
    <location>
        <begin position="19"/>
        <end position="31"/>
    </location>
</feature>
<dbReference type="Gramene" id="CDF32842">
    <property type="protein sequence ID" value="CDF32842"/>
    <property type="gene ID" value="CHC_T00001453001"/>
</dbReference>
<dbReference type="GO" id="GO:0000786">
    <property type="term" value="C:nucleosome"/>
    <property type="evidence" value="ECO:0007669"/>
    <property type="project" value="InterPro"/>
</dbReference>
<dbReference type="EMBL" id="HG001592">
    <property type="protein sequence ID" value="CDF32842.1"/>
    <property type="molecule type" value="Genomic_DNA"/>
</dbReference>